<proteinExistence type="predicted"/>
<dbReference type="EC" id="2.1.1.-" evidence="1"/>
<dbReference type="RefSeq" id="WP_080655534.1">
    <property type="nucleotide sequence ID" value="NZ_JAPKNB010000007.1"/>
</dbReference>
<gene>
    <name evidence="1" type="ORF">OSH02_10680</name>
</gene>
<sequence>MELHTALRSKVNLSDLGTKQEHAVNQQHDLSPAEVYERYMSRSIADPWTRVLLDFAAPVLGERALDLACGTGSVARQLAPIVGTSGQVLAVDSNADMLEVGRRQTLPSGASILWEQGNAVRLEIPDDAFDLVLCQQGLQFFPDRLASVREMRRVLRKDGRAVISVWQGLDQHPVYDALFKTTARHLRVPLSNVDVAFSLSDPGELLLLLKNGGFQDVDLYPKTLLIQMPEPERFVQLSVLGAATSVPAFIELDAAQRDALINAVSTETLEVVQQFRVGNVLTLPMSTTIAVAR</sequence>
<organism evidence="1 2">
    <name type="scientific">Alcaligenes phenolicus</name>
    <dbReference type="NCBI Taxonomy" id="232846"/>
    <lineage>
        <taxon>Bacteria</taxon>
        <taxon>Pseudomonadati</taxon>
        <taxon>Pseudomonadota</taxon>
        <taxon>Betaproteobacteria</taxon>
        <taxon>Burkholderiales</taxon>
        <taxon>Alcaligenaceae</taxon>
        <taxon>Alcaligenes</taxon>
    </lineage>
</organism>
<reference evidence="1" key="1">
    <citation type="submission" date="2022-11" db="EMBL/GenBank/DDBJ databases">
        <title>Biodiversity and phylogenetic relationships of bacteria.</title>
        <authorList>
            <person name="Machado R.A.R."/>
            <person name="Bhat A."/>
            <person name="Loulou A."/>
            <person name="Kallel S."/>
        </authorList>
    </citation>
    <scope>NUCLEOTIDE SEQUENCE</scope>
    <source>
        <strain evidence="1">DSM 16503</strain>
    </source>
</reference>
<dbReference type="PANTHER" id="PTHR43591:SF24">
    <property type="entry name" value="2-METHOXY-6-POLYPRENYL-1,4-BENZOQUINOL METHYLASE, MITOCHONDRIAL"/>
    <property type="match status" value="1"/>
</dbReference>
<keyword evidence="1" id="KW-0489">Methyltransferase</keyword>
<keyword evidence="1" id="KW-0808">Transferase</keyword>
<accession>A0AAW5VY72</accession>
<dbReference type="Proteomes" id="UP001208074">
    <property type="component" value="Unassembled WGS sequence"/>
</dbReference>
<dbReference type="Gene3D" id="3.40.50.150">
    <property type="entry name" value="Vaccinia Virus protein VP39"/>
    <property type="match status" value="1"/>
</dbReference>
<dbReference type="CDD" id="cd02440">
    <property type="entry name" value="AdoMet_MTases"/>
    <property type="match status" value="1"/>
</dbReference>
<evidence type="ECO:0000313" key="2">
    <source>
        <dbReference type="Proteomes" id="UP001208074"/>
    </source>
</evidence>
<comment type="caution">
    <text evidence="1">The sequence shown here is derived from an EMBL/GenBank/DDBJ whole genome shotgun (WGS) entry which is preliminary data.</text>
</comment>
<name>A0AAW5VY72_9BURK</name>
<dbReference type="GO" id="GO:0008168">
    <property type="term" value="F:methyltransferase activity"/>
    <property type="evidence" value="ECO:0007669"/>
    <property type="project" value="UniProtKB-KW"/>
</dbReference>
<dbReference type="SUPFAM" id="SSF53335">
    <property type="entry name" value="S-adenosyl-L-methionine-dependent methyltransferases"/>
    <property type="match status" value="1"/>
</dbReference>
<protein>
    <submittedName>
        <fullName evidence="1">Class I SAM-dependent methyltransferase</fullName>
        <ecNumber evidence="1">2.1.1.-</ecNumber>
    </submittedName>
</protein>
<dbReference type="AlphaFoldDB" id="A0AAW5VY72"/>
<dbReference type="Pfam" id="PF01209">
    <property type="entry name" value="Ubie_methyltran"/>
    <property type="match status" value="1"/>
</dbReference>
<dbReference type="InterPro" id="IPR029063">
    <property type="entry name" value="SAM-dependent_MTases_sf"/>
</dbReference>
<dbReference type="PANTHER" id="PTHR43591">
    <property type="entry name" value="METHYLTRANSFERASE"/>
    <property type="match status" value="1"/>
</dbReference>
<dbReference type="GO" id="GO:0032259">
    <property type="term" value="P:methylation"/>
    <property type="evidence" value="ECO:0007669"/>
    <property type="project" value="UniProtKB-KW"/>
</dbReference>
<evidence type="ECO:0000313" key="1">
    <source>
        <dbReference type="EMBL" id="MCX5565828.1"/>
    </source>
</evidence>
<dbReference type="EMBL" id="JAPKNB010000007">
    <property type="protein sequence ID" value="MCX5565828.1"/>
    <property type="molecule type" value="Genomic_DNA"/>
</dbReference>